<reference evidence="2 3" key="1">
    <citation type="submission" date="2017-10" db="EMBL/GenBank/DDBJ databases">
        <title>Sequencing the genomes of 1000 actinobacteria strains.</title>
        <authorList>
            <person name="Klenk H.-P."/>
        </authorList>
    </citation>
    <scope>NUCLEOTIDE SEQUENCE [LARGE SCALE GENOMIC DNA]</scope>
    <source>
        <strain evidence="2 3">DSM 21838</strain>
    </source>
</reference>
<proteinExistence type="predicted"/>
<dbReference type="AlphaFoldDB" id="A0A2A9F2G3"/>
<evidence type="ECO:0000256" key="1">
    <source>
        <dbReference type="SAM" id="MobiDB-lite"/>
    </source>
</evidence>
<comment type="caution">
    <text evidence="2">The sequence shown here is derived from an EMBL/GenBank/DDBJ whole genome shotgun (WGS) entry which is preliminary data.</text>
</comment>
<sequence>MNEDKPPNTRRSEGSTNRAADPDYIGEAHGKVADIGKGRRWYDLPYRFIRWLLFARPKRFIPARVRPHLSNIQNYLLPYYSHELHRAWDPADPRHNIHVPDDEHVTIPGLWAVELFPPSEIDALNRAFERNGWDRRRVSIGTGEQNRTMLNRSRTGQGWSWWRLGEVSGEGSPYVFPDSVREKLPPHIGAIELGAIQIGSGLTAVVAHFHLNEAGSEYVDEMWHRKHEPEIVYRKRRRPHANDRMFTAYRKTQNARRELHEEARAWMSDRCPGYFSANGKTQPLMDMLLLEKYDPILATRDDRKYWDALRALGITDNSLYRTSKDLPNLVLSEVEGRMCPPFEGDHTWTLWGNTTSVAQSMQNLHFYGKEHRRAISNAADDSLSNFLVTLGIANFLSVIEERYAVLRDDARSRHGRFKAAYIKQLRASFLTMSLDLTSISRDLGDFWRRKTRYLGEPRFVLDYAPWIVMEDEAQNRPRFTPIDFNKHVRKVCKRRVTSLLQADKDYREILSTVASLGSSIDTYKISRLATWISLASLAVASATLAVTDIGSGALLSGLADMLRAITG</sequence>
<protein>
    <submittedName>
        <fullName evidence="2">Uncharacterized protein</fullName>
    </submittedName>
</protein>
<evidence type="ECO:0000313" key="3">
    <source>
        <dbReference type="Proteomes" id="UP000222106"/>
    </source>
</evidence>
<keyword evidence="3" id="KW-1185">Reference proteome</keyword>
<name>A0A2A9F2G3_9MICO</name>
<dbReference type="Proteomes" id="UP000222106">
    <property type="component" value="Unassembled WGS sequence"/>
</dbReference>
<feature type="compositionally biased region" description="Basic and acidic residues" evidence="1">
    <location>
        <begin position="1"/>
        <end position="13"/>
    </location>
</feature>
<dbReference type="OrthoDB" id="4728669at2"/>
<dbReference type="EMBL" id="PDJI01000003">
    <property type="protein sequence ID" value="PFG44961.1"/>
    <property type="molecule type" value="Genomic_DNA"/>
</dbReference>
<accession>A0A2A9F2G3</accession>
<evidence type="ECO:0000313" key="2">
    <source>
        <dbReference type="EMBL" id="PFG44961.1"/>
    </source>
</evidence>
<feature type="region of interest" description="Disordered" evidence="1">
    <location>
        <begin position="1"/>
        <end position="23"/>
    </location>
</feature>
<organism evidence="2 3">
    <name type="scientific">Georgenia soli</name>
    <dbReference type="NCBI Taxonomy" id="638953"/>
    <lineage>
        <taxon>Bacteria</taxon>
        <taxon>Bacillati</taxon>
        <taxon>Actinomycetota</taxon>
        <taxon>Actinomycetes</taxon>
        <taxon>Micrococcales</taxon>
        <taxon>Bogoriellaceae</taxon>
        <taxon>Georgenia</taxon>
    </lineage>
</organism>
<gene>
    <name evidence="2" type="ORF">ATJ97_0239</name>
</gene>
<dbReference type="RefSeq" id="WP_143426839.1">
    <property type="nucleotide sequence ID" value="NZ_PDJI01000003.1"/>
</dbReference>